<feature type="region of interest" description="Disordered" evidence="1">
    <location>
        <begin position="1"/>
        <end position="33"/>
    </location>
</feature>
<accession>A0A0A9E9P7</accession>
<evidence type="ECO:0000313" key="2">
    <source>
        <dbReference type="EMBL" id="JAD92702.1"/>
    </source>
</evidence>
<reference evidence="2" key="1">
    <citation type="submission" date="2014-09" db="EMBL/GenBank/DDBJ databases">
        <authorList>
            <person name="Magalhaes I.L.F."/>
            <person name="Oliveira U."/>
            <person name="Santos F.R."/>
            <person name="Vidigal T.H.D.A."/>
            <person name="Brescovit A.D."/>
            <person name="Santos A.J."/>
        </authorList>
    </citation>
    <scope>NUCLEOTIDE SEQUENCE</scope>
    <source>
        <tissue evidence="2">Shoot tissue taken approximately 20 cm above the soil surface</tissue>
    </source>
</reference>
<dbReference type="AlphaFoldDB" id="A0A0A9E9P7"/>
<dbReference type="EMBL" id="GBRH01205193">
    <property type="protein sequence ID" value="JAD92702.1"/>
    <property type="molecule type" value="Transcribed_RNA"/>
</dbReference>
<evidence type="ECO:0000256" key="1">
    <source>
        <dbReference type="SAM" id="MobiDB-lite"/>
    </source>
</evidence>
<name>A0A0A9E9P7_ARUDO</name>
<reference evidence="2" key="2">
    <citation type="journal article" date="2015" name="Data Brief">
        <title>Shoot transcriptome of the giant reed, Arundo donax.</title>
        <authorList>
            <person name="Barrero R.A."/>
            <person name="Guerrero F.D."/>
            <person name="Moolhuijzen P."/>
            <person name="Goolsby J.A."/>
            <person name="Tidwell J."/>
            <person name="Bellgard S.E."/>
            <person name="Bellgard M.I."/>
        </authorList>
    </citation>
    <scope>NUCLEOTIDE SEQUENCE</scope>
    <source>
        <tissue evidence="2">Shoot tissue taken approximately 20 cm above the soil surface</tissue>
    </source>
</reference>
<sequence length="61" mass="6371">MDTRKNHSVSVTSSSTASSGAAAAPEMSELSSRRTRLRCSCSAWAAGVRGLCLRLSSSQPL</sequence>
<protein>
    <submittedName>
        <fullName evidence="2">Similar to MYC transcription factor</fullName>
    </submittedName>
</protein>
<organism evidence="2">
    <name type="scientific">Arundo donax</name>
    <name type="common">Giant reed</name>
    <name type="synonym">Donax arundinaceus</name>
    <dbReference type="NCBI Taxonomy" id="35708"/>
    <lineage>
        <taxon>Eukaryota</taxon>
        <taxon>Viridiplantae</taxon>
        <taxon>Streptophyta</taxon>
        <taxon>Embryophyta</taxon>
        <taxon>Tracheophyta</taxon>
        <taxon>Spermatophyta</taxon>
        <taxon>Magnoliopsida</taxon>
        <taxon>Liliopsida</taxon>
        <taxon>Poales</taxon>
        <taxon>Poaceae</taxon>
        <taxon>PACMAD clade</taxon>
        <taxon>Arundinoideae</taxon>
        <taxon>Arundineae</taxon>
        <taxon>Arundo</taxon>
    </lineage>
</organism>
<feature type="compositionally biased region" description="Low complexity" evidence="1">
    <location>
        <begin position="8"/>
        <end position="24"/>
    </location>
</feature>
<proteinExistence type="predicted"/>